<feature type="region of interest" description="Disordered" evidence="1">
    <location>
        <begin position="1"/>
        <end position="27"/>
    </location>
</feature>
<dbReference type="InterPro" id="IPR053185">
    <property type="entry name" value="SET_domain_protein"/>
</dbReference>
<feature type="compositionally biased region" description="Basic and acidic residues" evidence="1">
    <location>
        <begin position="10"/>
        <end position="27"/>
    </location>
</feature>
<organism evidence="3 4">
    <name type="scientific">Colletotrichum asianum</name>
    <dbReference type="NCBI Taxonomy" id="702518"/>
    <lineage>
        <taxon>Eukaryota</taxon>
        <taxon>Fungi</taxon>
        <taxon>Dikarya</taxon>
        <taxon>Ascomycota</taxon>
        <taxon>Pezizomycotina</taxon>
        <taxon>Sordariomycetes</taxon>
        <taxon>Hypocreomycetidae</taxon>
        <taxon>Glomerellales</taxon>
        <taxon>Glomerellaceae</taxon>
        <taxon>Colletotrichum</taxon>
        <taxon>Colletotrichum gloeosporioides species complex</taxon>
    </lineage>
</organism>
<sequence length="377" mass="42490">MQSPLARGEPPAHDLPRPHDRHSRTSEKIRSLELDAILLLDCQSRRVNELSLLQLQIGLKNLKEDFMVFSEAVGSKLQPLHSKHMTWRTIPLVHNIVVGGEPDDEDDSDDDDNDGDDNDEDDEDDDENDGDYDILSPFYMNDVSDTDVTSEEDDESVELIITGFGHDLETLQPAGLPLLRATKGEDGFEERPIIFQNEFFEIRRSPVAGWGAFATRKLDKGDQILVEKALYHANYEDVESSVLNLHEHEQKVANDLHAHFGRDGETKAQAVWNTNAFASKLPKDTVSTRKKGSGACRDVAGLFPIAARFNHSCNPKVGYRYDAEEEVLIFEVRAWVIEEGDELTISYGKDPSVLYYKFGFNCGCGYCGGFDDSRWNF</sequence>
<gene>
    <name evidence="3" type="ORF">GQ607_004818</name>
</gene>
<dbReference type="SUPFAM" id="SSF82199">
    <property type="entry name" value="SET domain"/>
    <property type="match status" value="1"/>
</dbReference>
<evidence type="ECO:0000256" key="1">
    <source>
        <dbReference type="SAM" id="MobiDB-lite"/>
    </source>
</evidence>
<reference evidence="3 4" key="1">
    <citation type="submission" date="2019-12" db="EMBL/GenBank/DDBJ databases">
        <title>A genome sequence resource for the geographically widespread anthracnose pathogen Colletotrichum asianum.</title>
        <authorList>
            <person name="Meng Y."/>
        </authorList>
    </citation>
    <scope>NUCLEOTIDE SEQUENCE [LARGE SCALE GENOMIC DNA]</scope>
    <source>
        <strain evidence="3 4">ICMP 18580</strain>
    </source>
</reference>
<dbReference type="CDD" id="cd20071">
    <property type="entry name" value="SET_SMYD"/>
    <property type="match status" value="1"/>
</dbReference>
<evidence type="ECO:0000259" key="2">
    <source>
        <dbReference type="PROSITE" id="PS50280"/>
    </source>
</evidence>
<accession>A0A8H3WLH6</accession>
<dbReference type="PANTHER" id="PTHR47332:SF4">
    <property type="entry name" value="SET DOMAIN-CONTAINING PROTEIN 5"/>
    <property type="match status" value="1"/>
</dbReference>
<proteinExistence type="predicted"/>
<dbReference type="Proteomes" id="UP000434172">
    <property type="component" value="Unassembled WGS sequence"/>
</dbReference>
<evidence type="ECO:0000313" key="3">
    <source>
        <dbReference type="EMBL" id="KAF0327987.1"/>
    </source>
</evidence>
<dbReference type="Pfam" id="PF00856">
    <property type="entry name" value="SET"/>
    <property type="match status" value="1"/>
</dbReference>
<dbReference type="SMART" id="SM00317">
    <property type="entry name" value="SET"/>
    <property type="match status" value="1"/>
</dbReference>
<feature type="region of interest" description="Disordered" evidence="1">
    <location>
        <begin position="97"/>
        <end position="138"/>
    </location>
</feature>
<feature type="domain" description="SET" evidence="2">
    <location>
        <begin position="198"/>
        <end position="348"/>
    </location>
</feature>
<dbReference type="PANTHER" id="PTHR47332">
    <property type="entry name" value="SET DOMAIN-CONTAINING PROTEIN 5"/>
    <property type="match status" value="1"/>
</dbReference>
<dbReference type="Gene3D" id="2.170.270.10">
    <property type="entry name" value="SET domain"/>
    <property type="match status" value="1"/>
</dbReference>
<dbReference type="InterPro" id="IPR046341">
    <property type="entry name" value="SET_dom_sf"/>
</dbReference>
<name>A0A8H3WLH6_9PEZI</name>
<protein>
    <submittedName>
        <fullName evidence="3">Set domain-containing protein 5</fullName>
    </submittedName>
</protein>
<dbReference type="PROSITE" id="PS50280">
    <property type="entry name" value="SET"/>
    <property type="match status" value="1"/>
</dbReference>
<feature type="compositionally biased region" description="Acidic residues" evidence="1">
    <location>
        <begin position="101"/>
        <end position="132"/>
    </location>
</feature>
<dbReference type="InterPro" id="IPR001214">
    <property type="entry name" value="SET_dom"/>
</dbReference>
<keyword evidence="4" id="KW-1185">Reference proteome</keyword>
<evidence type="ECO:0000313" key="4">
    <source>
        <dbReference type="Proteomes" id="UP000434172"/>
    </source>
</evidence>
<dbReference type="AlphaFoldDB" id="A0A8H3WLH6"/>
<dbReference type="EMBL" id="WOWK01000020">
    <property type="protein sequence ID" value="KAF0327987.1"/>
    <property type="molecule type" value="Genomic_DNA"/>
</dbReference>
<dbReference type="OrthoDB" id="3180714at2759"/>
<comment type="caution">
    <text evidence="3">The sequence shown here is derived from an EMBL/GenBank/DDBJ whole genome shotgun (WGS) entry which is preliminary data.</text>
</comment>